<evidence type="ECO:0000313" key="2">
    <source>
        <dbReference type="Proteomes" id="UP001596391"/>
    </source>
</evidence>
<gene>
    <name evidence="1" type="ORF">ACFQBQ_10010</name>
</gene>
<reference evidence="2" key="1">
    <citation type="journal article" date="2019" name="Int. J. Syst. Evol. Microbiol.">
        <title>The Global Catalogue of Microorganisms (GCM) 10K type strain sequencing project: providing services to taxonomists for standard genome sequencing and annotation.</title>
        <authorList>
            <consortium name="The Broad Institute Genomics Platform"/>
            <consortium name="The Broad Institute Genome Sequencing Center for Infectious Disease"/>
            <person name="Wu L."/>
            <person name="Ma J."/>
        </authorList>
    </citation>
    <scope>NUCLEOTIDE SEQUENCE [LARGE SCALE GENOMIC DNA]</scope>
    <source>
        <strain evidence="2">CGMCC 1.16026</strain>
    </source>
</reference>
<evidence type="ECO:0000313" key="1">
    <source>
        <dbReference type="EMBL" id="MFC6645905.1"/>
    </source>
</evidence>
<dbReference type="PANTHER" id="PTHR10668:SF105">
    <property type="entry name" value="DEHYDROGENASE-RELATED"/>
    <property type="match status" value="1"/>
</dbReference>
<protein>
    <submittedName>
        <fullName evidence="1">Phytoene desaturase family protein</fullName>
    </submittedName>
</protein>
<dbReference type="RefSeq" id="WP_263369615.1">
    <property type="nucleotide sequence ID" value="NZ_JAGSYD010000001.1"/>
</dbReference>
<dbReference type="PRINTS" id="PR00411">
    <property type="entry name" value="PNDRDTASEI"/>
</dbReference>
<proteinExistence type="predicted"/>
<dbReference type="Proteomes" id="UP001596391">
    <property type="component" value="Unassembled WGS sequence"/>
</dbReference>
<dbReference type="Pfam" id="PF13450">
    <property type="entry name" value="NAD_binding_8"/>
    <property type="match status" value="1"/>
</dbReference>
<organism evidence="1 2">
    <name type="scientific">Granulicella cerasi</name>
    <dbReference type="NCBI Taxonomy" id="741063"/>
    <lineage>
        <taxon>Bacteria</taxon>
        <taxon>Pseudomonadati</taxon>
        <taxon>Acidobacteriota</taxon>
        <taxon>Terriglobia</taxon>
        <taxon>Terriglobales</taxon>
        <taxon>Acidobacteriaceae</taxon>
        <taxon>Granulicella</taxon>
    </lineage>
</organism>
<name>A0ABW1ZBU5_9BACT</name>
<comment type="caution">
    <text evidence="1">The sequence shown here is derived from an EMBL/GenBank/DDBJ whole genome shotgun (WGS) entry which is preliminary data.</text>
</comment>
<dbReference type="EMBL" id="JBHSWI010000001">
    <property type="protein sequence ID" value="MFC6645905.1"/>
    <property type="molecule type" value="Genomic_DNA"/>
</dbReference>
<dbReference type="SUPFAM" id="SSF51905">
    <property type="entry name" value="FAD/NAD(P)-binding domain"/>
    <property type="match status" value="1"/>
</dbReference>
<dbReference type="PANTHER" id="PTHR10668">
    <property type="entry name" value="PHYTOENE DEHYDROGENASE"/>
    <property type="match status" value="1"/>
</dbReference>
<dbReference type="Gene3D" id="3.90.660.50">
    <property type="match status" value="1"/>
</dbReference>
<dbReference type="InterPro" id="IPR036188">
    <property type="entry name" value="FAD/NAD-bd_sf"/>
</dbReference>
<dbReference type="Gene3D" id="3.50.50.60">
    <property type="entry name" value="FAD/NAD(P)-binding domain"/>
    <property type="match status" value="1"/>
</dbReference>
<accession>A0ABW1ZBU5</accession>
<keyword evidence="2" id="KW-1185">Reference proteome</keyword>
<sequence>MALRTANIIGSGPNGLAAAITLAQAGVAVTVHEQNSWVGGACSTAELTLPGFKHDRGASIFPLGVCSPFLASLPLHEHGLDWIEPDAPLAHPFDDGSALMLEYSIDATVARMPGRDVHQWRHLIEPIMRDWTEIVDGIMQPLLRFPEHPFEMLRFGLSALRPAKSLAKSHFRNAHTQALFAGCAAHSTLPMTNLASSAAGLVLAAAAHTVGWPLVRGGAGELTKALASYLRSLGGEIVLESKVTSLAELPPADATFFDTTPEMLGKIAGDELTLNYRDALDRFRRGMGIFKIDWALSEPIPWRSSCCKRSATVHVGGSLEEITHSEYLAWNGGETDKPFVLLAQPSLFDASRAPEGKHTAWAYCHVPAGARADRTEIIERQVERFAPGFRDTILARTPSSAAELSAWNPNLACGDIAGGAMDLKQMLFRPTKKLYRTSHPRLYLCSASTPPGGGVHGMAGYNAAMAALHDHGSIAK</sequence>